<dbReference type="EMBL" id="CM023488">
    <property type="protein sequence ID" value="KAH6923613.1"/>
    <property type="molecule type" value="Genomic_DNA"/>
</dbReference>
<evidence type="ECO:0000313" key="2">
    <source>
        <dbReference type="Proteomes" id="UP000821845"/>
    </source>
</evidence>
<dbReference type="Proteomes" id="UP000821845">
    <property type="component" value="Chromosome 8"/>
</dbReference>
<name>A0ACB7RQF2_HYAAI</name>
<accession>A0ACB7RQF2</accession>
<gene>
    <name evidence="1" type="ORF">HPB50_003239</name>
</gene>
<sequence>MLPLIIPALCHLTADDALRPIVLQSPIMGRLFDYLTEWSASPQQLETCAGVFLNLAVLGAETLDSFTSLLDFCVQKAMVDTTHPVMLKANLALLGLFLLRSKLCRSRHVLVAARVLRSPIPELPLHSEAASHGMHRRRSVPCGAEMSRWPTRKTL</sequence>
<reference evidence="1" key="1">
    <citation type="submission" date="2020-05" db="EMBL/GenBank/DDBJ databases">
        <title>Large-scale comparative analyses of tick genomes elucidate their genetic diversity and vector capacities.</title>
        <authorList>
            <person name="Jia N."/>
            <person name="Wang J."/>
            <person name="Shi W."/>
            <person name="Du L."/>
            <person name="Sun Y."/>
            <person name="Zhan W."/>
            <person name="Jiang J."/>
            <person name="Wang Q."/>
            <person name="Zhang B."/>
            <person name="Ji P."/>
            <person name="Sakyi L.B."/>
            <person name="Cui X."/>
            <person name="Yuan T."/>
            <person name="Jiang B."/>
            <person name="Yang W."/>
            <person name="Lam T.T.-Y."/>
            <person name="Chang Q."/>
            <person name="Ding S."/>
            <person name="Wang X."/>
            <person name="Zhu J."/>
            <person name="Ruan X."/>
            <person name="Zhao L."/>
            <person name="Wei J."/>
            <person name="Que T."/>
            <person name="Du C."/>
            <person name="Cheng J."/>
            <person name="Dai P."/>
            <person name="Han X."/>
            <person name="Huang E."/>
            <person name="Gao Y."/>
            <person name="Liu J."/>
            <person name="Shao H."/>
            <person name="Ye R."/>
            <person name="Li L."/>
            <person name="Wei W."/>
            <person name="Wang X."/>
            <person name="Wang C."/>
            <person name="Yang T."/>
            <person name="Huo Q."/>
            <person name="Li W."/>
            <person name="Guo W."/>
            <person name="Chen H."/>
            <person name="Zhou L."/>
            <person name="Ni X."/>
            <person name="Tian J."/>
            <person name="Zhou Y."/>
            <person name="Sheng Y."/>
            <person name="Liu T."/>
            <person name="Pan Y."/>
            <person name="Xia L."/>
            <person name="Li J."/>
            <person name="Zhao F."/>
            <person name="Cao W."/>
        </authorList>
    </citation>
    <scope>NUCLEOTIDE SEQUENCE</scope>
    <source>
        <strain evidence="1">Hyas-2018</strain>
    </source>
</reference>
<evidence type="ECO:0000313" key="1">
    <source>
        <dbReference type="EMBL" id="KAH6923613.1"/>
    </source>
</evidence>
<comment type="caution">
    <text evidence="1">The sequence shown here is derived from an EMBL/GenBank/DDBJ whole genome shotgun (WGS) entry which is preliminary data.</text>
</comment>
<keyword evidence="2" id="KW-1185">Reference proteome</keyword>
<organism evidence="1 2">
    <name type="scientific">Hyalomma asiaticum</name>
    <name type="common">Tick</name>
    <dbReference type="NCBI Taxonomy" id="266040"/>
    <lineage>
        <taxon>Eukaryota</taxon>
        <taxon>Metazoa</taxon>
        <taxon>Ecdysozoa</taxon>
        <taxon>Arthropoda</taxon>
        <taxon>Chelicerata</taxon>
        <taxon>Arachnida</taxon>
        <taxon>Acari</taxon>
        <taxon>Parasitiformes</taxon>
        <taxon>Ixodida</taxon>
        <taxon>Ixodoidea</taxon>
        <taxon>Ixodidae</taxon>
        <taxon>Hyalomminae</taxon>
        <taxon>Hyalomma</taxon>
    </lineage>
</organism>
<protein>
    <submittedName>
        <fullName evidence="1">Uncharacterized protein</fullName>
    </submittedName>
</protein>
<proteinExistence type="predicted"/>